<reference evidence="2" key="1">
    <citation type="journal article" date="2019" name="Int. J. Syst. Evol. Microbiol.">
        <title>The Global Catalogue of Microorganisms (GCM) 10K type strain sequencing project: providing services to taxonomists for standard genome sequencing and annotation.</title>
        <authorList>
            <consortium name="The Broad Institute Genomics Platform"/>
            <consortium name="The Broad Institute Genome Sequencing Center for Infectious Disease"/>
            <person name="Wu L."/>
            <person name="Ma J."/>
        </authorList>
    </citation>
    <scope>NUCLEOTIDE SEQUENCE [LARGE SCALE GENOMIC DNA]</scope>
    <source>
        <strain evidence="2">CGMCC 1.15474</strain>
    </source>
</reference>
<evidence type="ECO:0000313" key="1">
    <source>
        <dbReference type="EMBL" id="MFD2214984.1"/>
    </source>
</evidence>
<dbReference type="EMBL" id="JBHUIK010000003">
    <property type="protein sequence ID" value="MFD2214984.1"/>
    <property type="molecule type" value="Genomic_DNA"/>
</dbReference>
<comment type="caution">
    <text evidence="1">The sequence shown here is derived from an EMBL/GenBank/DDBJ whole genome shotgun (WGS) entry which is preliminary data.</text>
</comment>
<organism evidence="1 2">
    <name type="scientific">Metabacillus endolithicus</name>
    <dbReference type="NCBI Taxonomy" id="1535204"/>
    <lineage>
        <taxon>Bacteria</taxon>
        <taxon>Bacillati</taxon>
        <taxon>Bacillota</taxon>
        <taxon>Bacilli</taxon>
        <taxon>Bacillales</taxon>
        <taxon>Bacillaceae</taxon>
        <taxon>Metabacillus</taxon>
    </lineage>
</organism>
<sequence>MKIILVFTFVVLIALTGCSDKEQATKPITETEMKETGGFVLDNEVETTDYYSSIPLTEEGAIDYESIDYSRVPLTEVGTIDFEKLGVIDNPYVVEIMEEAFESYVFENEKKEREAKGLIETFEFPVDENGEHYYVSYDGKIIKGKANYAKQYVLPQTDEEWDAALAETDGYRIISPEDQQKEYDELQRIKSLEYIKDEISYIDDYNKLSYFYKEILRRITSTNEPIYSIELEDNEIIITLLDKNSVVHSFNGVIFNKLYTWSGNILSDFDKLSRLTFKAKNDESLKLSVTMQEFLEFAGMETIHGQYVHMDGDSFPPYHWYVNDLKKFDEFEKKFSK</sequence>
<name>A0ABW5C1A4_9BACI</name>
<gene>
    <name evidence="1" type="ORF">ACFSKK_14940</name>
</gene>
<evidence type="ECO:0008006" key="3">
    <source>
        <dbReference type="Google" id="ProtNLM"/>
    </source>
</evidence>
<protein>
    <recommendedName>
        <fullName evidence="3">Lipoprotein</fullName>
    </recommendedName>
</protein>
<proteinExistence type="predicted"/>
<dbReference type="Proteomes" id="UP001597318">
    <property type="component" value="Unassembled WGS sequence"/>
</dbReference>
<evidence type="ECO:0000313" key="2">
    <source>
        <dbReference type="Proteomes" id="UP001597318"/>
    </source>
</evidence>
<dbReference type="PROSITE" id="PS51257">
    <property type="entry name" value="PROKAR_LIPOPROTEIN"/>
    <property type="match status" value="1"/>
</dbReference>
<dbReference type="RefSeq" id="WP_379052334.1">
    <property type="nucleotide sequence ID" value="NZ_JBHUIK010000003.1"/>
</dbReference>
<keyword evidence="2" id="KW-1185">Reference proteome</keyword>
<accession>A0ABW5C1A4</accession>